<evidence type="ECO:0000256" key="4">
    <source>
        <dbReference type="ARBA" id="ARBA00049194"/>
    </source>
</evidence>
<dbReference type="RefSeq" id="WP_225275691.1">
    <property type="nucleotide sequence ID" value="NZ_CP084058.1"/>
</dbReference>
<organism evidence="8">
    <name type="scientific">Nonomuraea gerenzanensis</name>
    <dbReference type="NCBI Taxonomy" id="93944"/>
    <lineage>
        <taxon>Bacteria</taxon>
        <taxon>Bacillati</taxon>
        <taxon>Actinomycetota</taxon>
        <taxon>Actinomycetes</taxon>
        <taxon>Streptosporangiales</taxon>
        <taxon>Streptosporangiaceae</taxon>
        <taxon>Nonomuraea</taxon>
    </lineage>
</organism>
<dbReference type="Gene3D" id="3.40.309.10">
    <property type="entry name" value="Aldehyde Dehydrogenase, Chain A, domain 2"/>
    <property type="match status" value="1"/>
</dbReference>
<dbReference type="InterPro" id="IPR016160">
    <property type="entry name" value="Ald_DH_CS_CYS"/>
</dbReference>
<dbReference type="EMBL" id="LT559118">
    <property type="protein sequence ID" value="SBO96380.1"/>
    <property type="molecule type" value="Genomic_DNA"/>
</dbReference>
<dbReference type="Pfam" id="PF00171">
    <property type="entry name" value="Aldedh"/>
    <property type="match status" value="1"/>
</dbReference>
<evidence type="ECO:0000313" key="8">
    <source>
        <dbReference type="EMBL" id="SBO96380.1"/>
    </source>
</evidence>
<comment type="similarity">
    <text evidence="1 6">Belongs to the aldehyde dehydrogenase family.</text>
</comment>
<dbReference type="InterPro" id="IPR015590">
    <property type="entry name" value="Aldehyde_DH_dom"/>
</dbReference>
<dbReference type="InterPro" id="IPR016161">
    <property type="entry name" value="Ald_DH/histidinol_DH"/>
</dbReference>
<evidence type="ECO:0000256" key="3">
    <source>
        <dbReference type="ARBA" id="ARBA00024226"/>
    </source>
</evidence>
<gene>
    <name evidence="8" type="ORF">BN4615_P5896</name>
</gene>
<keyword evidence="2 6" id="KW-0560">Oxidoreductase</keyword>
<dbReference type="InterPro" id="IPR016162">
    <property type="entry name" value="Ald_DH_N"/>
</dbReference>
<reference evidence="8" key="1">
    <citation type="submission" date="2016-04" db="EMBL/GenBank/DDBJ databases">
        <authorList>
            <person name="Evans L.H."/>
            <person name="Alamgir A."/>
            <person name="Owens N."/>
            <person name="Weber N.D."/>
            <person name="Virtaneva K."/>
            <person name="Barbian K."/>
            <person name="Babar A."/>
            <person name="Rosenke K."/>
        </authorList>
    </citation>
    <scope>NUCLEOTIDE SEQUENCE</scope>
    <source>
        <strain evidence="8">Nono1</strain>
    </source>
</reference>
<sequence>MPHRIYVDGEWVPASGGTAIQVVNPATEDPFDEVPRSGPKDVARAVEAAAAALPAWSARPAAERAGLCAAVAAALGERADELTETIVNELGMPIKLTRAIQVGSPIRTFLSMPEVAAAIAFEEPMGGSVVYRDPIGVVGAITPWNYPLHQIAAKVAPALTAGCTVVLKPSEVTPLDAFVLAEVMHEVGIPAGVFNVVSGTGPEAGEALAAHPLVDMVSFTGSTRAGRRVAELAAAGVKRTALELGGKSANVLLDDLDDAAFEDAVRKGVAACYLNSGQTCSALTRLLVPRERLADAERIAADEAVTYRPGDPRDPATRLGPLVSAVQRDRVREHLRAAAEDGATILTGGPDAPDGLERGYYVRPTVITGVTPESRIAQEEIFGPVLVILPYDGEEEAVRIANGTAYGLAAGVRAADPGRARRVARRLRAGQIRINDGAHNGLAPFGGYKQSGYGREYGRFGLEEFLTTTSVQL</sequence>
<comment type="catalytic activity">
    <reaction evidence="4">
        <text>an aldehyde + NAD(+) + H2O = a carboxylate + NADH + 2 H(+)</text>
        <dbReference type="Rhea" id="RHEA:16185"/>
        <dbReference type="ChEBI" id="CHEBI:15377"/>
        <dbReference type="ChEBI" id="CHEBI:15378"/>
        <dbReference type="ChEBI" id="CHEBI:17478"/>
        <dbReference type="ChEBI" id="CHEBI:29067"/>
        <dbReference type="ChEBI" id="CHEBI:57540"/>
        <dbReference type="ChEBI" id="CHEBI:57945"/>
        <dbReference type="EC" id="1.2.1.3"/>
    </reaction>
</comment>
<evidence type="ECO:0000259" key="7">
    <source>
        <dbReference type="Pfam" id="PF00171"/>
    </source>
</evidence>
<dbReference type="CDD" id="cd07138">
    <property type="entry name" value="ALDH_CddD_SSP0762"/>
    <property type="match status" value="1"/>
</dbReference>
<dbReference type="GO" id="GO:0004029">
    <property type="term" value="F:aldehyde dehydrogenase (NAD+) activity"/>
    <property type="evidence" value="ECO:0007669"/>
    <property type="project" value="UniProtKB-EC"/>
</dbReference>
<evidence type="ECO:0000256" key="1">
    <source>
        <dbReference type="ARBA" id="ARBA00009986"/>
    </source>
</evidence>
<proteinExistence type="inferred from homology"/>
<dbReference type="PROSITE" id="PS00687">
    <property type="entry name" value="ALDEHYDE_DEHYDR_GLU"/>
    <property type="match status" value="1"/>
</dbReference>
<feature type="domain" description="Aldehyde dehydrogenase" evidence="7">
    <location>
        <begin position="11"/>
        <end position="471"/>
    </location>
</feature>
<protein>
    <recommendedName>
        <fullName evidence="3">aldehyde dehydrogenase (NAD(+))</fullName>
        <ecNumber evidence="3">1.2.1.3</ecNumber>
    </recommendedName>
</protein>
<evidence type="ECO:0000256" key="2">
    <source>
        <dbReference type="ARBA" id="ARBA00023002"/>
    </source>
</evidence>
<dbReference type="PANTHER" id="PTHR42804">
    <property type="entry name" value="ALDEHYDE DEHYDROGENASE"/>
    <property type="match status" value="1"/>
</dbReference>
<dbReference type="FunFam" id="3.40.605.10:FF:000007">
    <property type="entry name" value="NAD/NADP-dependent betaine aldehyde dehydrogenase"/>
    <property type="match status" value="1"/>
</dbReference>
<dbReference type="PROSITE" id="PS00070">
    <property type="entry name" value="ALDEHYDE_DEHYDR_CYS"/>
    <property type="match status" value="1"/>
</dbReference>
<dbReference type="InterPro" id="IPR029510">
    <property type="entry name" value="Ald_DH_CS_GLU"/>
</dbReference>
<dbReference type="Gene3D" id="3.40.605.10">
    <property type="entry name" value="Aldehyde Dehydrogenase, Chain A, domain 1"/>
    <property type="match status" value="1"/>
</dbReference>
<dbReference type="EC" id="1.2.1.3" evidence="3"/>
<accession>A0A1M4EC64</accession>
<dbReference type="SUPFAM" id="SSF53720">
    <property type="entry name" value="ALDH-like"/>
    <property type="match status" value="1"/>
</dbReference>
<dbReference type="PANTHER" id="PTHR42804:SF1">
    <property type="entry name" value="ALDEHYDE DEHYDROGENASE-RELATED"/>
    <property type="match status" value="1"/>
</dbReference>
<feature type="active site" evidence="5">
    <location>
        <position position="243"/>
    </location>
</feature>
<evidence type="ECO:0000256" key="6">
    <source>
        <dbReference type="RuleBase" id="RU003345"/>
    </source>
</evidence>
<evidence type="ECO:0000256" key="5">
    <source>
        <dbReference type="PROSITE-ProRule" id="PRU10007"/>
    </source>
</evidence>
<name>A0A1M4EC64_9ACTN</name>
<dbReference type="AlphaFoldDB" id="A0A1M4EC64"/>
<dbReference type="InterPro" id="IPR016163">
    <property type="entry name" value="Ald_DH_C"/>
</dbReference>